<reference evidence="1 2" key="1">
    <citation type="journal article" date="2018" name="Mol. Biol. Evol.">
        <title>Broad Genomic Sampling Reveals a Smut Pathogenic Ancestry of the Fungal Clade Ustilaginomycotina.</title>
        <authorList>
            <person name="Kijpornyongpan T."/>
            <person name="Mondo S.J."/>
            <person name="Barry K."/>
            <person name="Sandor L."/>
            <person name="Lee J."/>
            <person name="Lipzen A."/>
            <person name="Pangilinan J."/>
            <person name="LaButti K."/>
            <person name="Hainaut M."/>
            <person name="Henrissat B."/>
            <person name="Grigoriev I.V."/>
            <person name="Spatafora J.W."/>
            <person name="Aime M.C."/>
        </authorList>
    </citation>
    <scope>NUCLEOTIDE SEQUENCE [LARGE SCALE GENOMIC DNA]</scope>
    <source>
        <strain evidence="1 2">SA 807</strain>
    </source>
</reference>
<name>A0ACD0NV78_9BASI</name>
<evidence type="ECO:0000313" key="1">
    <source>
        <dbReference type="EMBL" id="PWN49629.1"/>
    </source>
</evidence>
<proteinExistence type="predicted"/>
<dbReference type="EMBL" id="KZ820025">
    <property type="protein sequence ID" value="PWN49629.1"/>
    <property type="molecule type" value="Genomic_DNA"/>
</dbReference>
<dbReference type="Proteomes" id="UP000245626">
    <property type="component" value="Unassembled WGS sequence"/>
</dbReference>
<accession>A0ACD0NV78</accession>
<evidence type="ECO:0000313" key="2">
    <source>
        <dbReference type="Proteomes" id="UP000245626"/>
    </source>
</evidence>
<organism evidence="1 2">
    <name type="scientific">Violaceomyces palustris</name>
    <dbReference type="NCBI Taxonomy" id="1673888"/>
    <lineage>
        <taxon>Eukaryota</taxon>
        <taxon>Fungi</taxon>
        <taxon>Dikarya</taxon>
        <taxon>Basidiomycota</taxon>
        <taxon>Ustilaginomycotina</taxon>
        <taxon>Ustilaginomycetes</taxon>
        <taxon>Violaceomycetales</taxon>
        <taxon>Violaceomycetaceae</taxon>
        <taxon>Violaceomyces</taxon>
    </lineage>
</organism>
<protein>
    <submittedName>
        <fullName evidence="1">Rft-1-domain-containing protein</fullName>
    </submittedName>
</protein>
<sequence length="697" mass="77205">MSVRVERPPPTPNLLSSATSLILLQLSSRFLTFFLNQFLLTLTSPSTLGAANIQLDLLLSTILFVSRESIRSSLIRNPHFASEESCEEKDRRKVDELHNLSTLPLTRGIAVSLLLAPIYVKYLSAPSLRETDSFNLSVSLYVLGACLELFSEPLYLRSQAANDVSTRVKAEGFSVLFKCLSTLAAVLTLPRLLESRKSFQTEEEFEKSLGLLAFGLGQTFYGLTTLFIYSRRFFLRYGLRETLKFYRSRKTVRDYQGDDHRVKGKVDGLGVSKVNYDVEAKSLSDAMLLQSILKHCLTESDKLAVAKFSSLEDQGGYALASNYGSLVARMIFQPLEETSRLIFSKSLSGLTGRSEPKSPVDPHGDGKRGKGSPPPNSRQASDREISKTSQDGDMDTLVGQKGVGTATFKRSLDILESTSNLLSTLLRSQILLGLFFVTFGPPLSLPFLYALAGPRWSLKTSAPSTLGTYCYYLPVMGLNGLTEAFFESSAREKDLGRYKKVLILASLFFVGVLWLLNSRLSQHFLSESRIVTLFPGKDSQSVGGGEDRLVLSNTLSISIRAIYCWDFILKYFRSQIENLSSSIPSEGKGRSEGEEEMRIKLGRAKDSVEGVSPFSVIPSKPVLTLFVTSFLVMRWSETNLLPAKEVLSGYGRIQALKSMSNHFGIGVSCGLICLTGCFFFERKALMGAMVSIRRRKA</sequence>
<gene>
    <name evidence="1" type="ORF">IE53DRAFT_362996</name>
</gene>
<keyword evidence="2" id="KW-1185">Reference proteome</keyword>